<dbReference type="EMBL" id="CP001113">
    <property type="protein sequence ID" value="ACF65046.1"/>
    <property type="molecule type" value="Genomic_DNA"/>
</dbReference>
<gene>
    <name evidence="1" type="ordered locus">SNSL254_A2957</name>
</gene>
<sequence>MRRAGSLKAFHCRFKVVGNNSGLSHVGSPLRFNLRRFCRARHNNTIHCRCGKNGTNRP</sequence>
<name>A0A0H3BTQ0_SALNS</name>
<dbReference type="HOGENOM" id="CLU_2976634_0_0_6"/>
<accession>A0A0H3BTQ0</accession>
<dbReference type="KEGG" id="see:SNSL254_A2957"/>
<reference evidence="1 2" key="1">
    <citation type="journal article" date="2011" name="J. Bacteriol.">
        <title>Comparative genomics of 28 Salmonella enterica isolates: evidence for CRISPR-mediated adaptive sublineage evolution.</title>
        <authorList>
            <person name="Fricke W.F."/>
            <person name="Mammel M.K."/>
            <person name="McDermott P.F."/>
            <person name="Tartera C."/>
            <person name="White D.G."/>
            <person name="Leclerc J.E."/>
            <person name="Ravel J."/>
            <person name="Cebula T.A."/>
        </authorList>
    </citation>
    <scope>NUCLEOTIDE SEQUENCE [LARGE SCALE GENOMIC DNA]</scope>
    <source>
        <strain evidence="1 2">SL254</strain>
    </source>
</reference>
<evidence type="ECO:0000313" key="2">
    <source>
        <dbReference type="Proteomes" id="UP000008824"/>
    </source>
</evidence>
<evidence type="ECO:0000313" key="1">
    <source>
        <dbReference type="EMBL" id="ACF65046.1"/>
    </source>
</evidence>
<dbReference type="AlphaFoldDB" id="A0A0H3BTQ0"/>
<protein>
    <submittedName>
        <fullName evidence="1">Uncharacterized protein</fullName>
    </submittedName>
</protein>
<organism evidence="1 2">
    <name type="scientific">Salmonella newport (strain SL254)</name>
    <dbReference type="NCBI Taxonomy" id="423368"/>
    <lineage>
        <taxon>Bacteria</taxon>
        <taxon>Pseudomonadati</taxon>
        <taxon>Pseudomonadota</taxon>
        <taxon>Gammaproteobacteria</taxon>
        <taxon>Enterobacterales</taxon>
        <taxon>Enterobacteriaceae</taxon>
        <taxon>Salmonella</taxon>
    </lineage>
</organism>
<proteinExistence type="predicted"/>
<dbReference type="Proteomes" id="UP000008824">
    <property type="component" value="Chromosome"/>
</dbReference>